<evidence type="ECO:0000313" key="1">
    <source>
        <dbReference type="EMBL" id="MEW9853901.1"/>
    </source>
</evidence>
<dbReference type="EMBL" id="JBFNXR010000017">
    <property type="protein sequence ID" value="MEW9853901.1"/>
    <property type="molecule type" value="Genomic_DNA"/>
</dbReference>
<name>A0ABV3R747_9SPHN</name>
<sequence length="210" mass="23409">MAIRNRKRRTSKPALQASTAVRPAELKQFTNGGGAHPGFDFTRYWWQGEGPRDGITLWIRKKIRPGDDPDFGYAAKCEVLVPSDAPGDYADLDFLLERFNRTLPPFERHAFIQVKVTLDPREPWHAGYERVRAYARSHFARHAVILVAHVPGTAGLDGNGSHVHCVVLSRPLGINGFGGACHHLCSDKGHADAWAAWQAHHSLTATYRKV</sequence>
<accession>A0ABV3R747</accession>
<dbReference type="Proteomes" id="UP001556118">
    <property type="component" value="Unassembled WGS sequence"/>
</dbReference>
<comment type="caution">
    <text evidence="1">The sequence shown here is derived from an EMBL/GenBank/DDBJ whole genome shotgun (WGS) entry which is preliminary data.</text>
</comment>
<gene>
    <name evidence="1" type="ORF">ABUH87_01725</name>
</gene>
<organism evidence="1 2">
    <name type="scientific">Novosphingobium rhizovicinum</name>
    <dbReference type="NCBI Taxonomy" id="3228928"/>
    <lineage>
        <taxon>Bacteria</taxon>
        <taxon>Pseudomonadati</taxon>
        <taxon>Pseudomonadota</taxon>
        <taxon>Alphaproteobacteria</taxon>
        <taxon>Sphingomonadales</taxon>
        <taxon>Sphingomonadaceae</taxon>
        <taxon>Novosphingobium</taxon>
    </lineage>
</organism>
<protein>
    <submittedName>
        <fullName evidence="1">Uncharacterized protein</fullName>
    </submittedName>
</protein>
<proteinExistence type="predicted"/>
<keyword evidence="2" id="KW-1185">Reference proteome</keyword>
<reference evidence="1 2" key="1">
    <citation type="submission" date="2024-06" db="EMBL/GenBank/DDBJ databases">
        <title>Novosphingobium rhizovicinus M1R2S20.</title>
        <authorList>
            <person name="Sun J.-Q."/>
        </authorList>
    </citation>
    <scope>NUCLEOTIDE SEQUENCE [LARGE SCALE GENOMIC DNA]</scope>
    <source>
        <strain evidence="1 2">M1R2S20</strain>
    </source>
</reference>
<evidence type="ECO:0000313" key="2">
    <source>
        <dbReference type="Proteomes" id="UP001556118"/>
    </source>
</evidence>
<dbReference type="RefSeq" id="WP_367768440.1">
    <property type="nucleotide sequence ID" value="NZ_JBFNXR010000017.1"/>
</dbReference>